<evidence type="ECO:0000313" key="1">
    <source>
        <dbReference type="EMBL" id="QHU07035.1"/>
    </source>
</evidence>
<protein>
    <submittedName>
        <fullName evidence="1">Uncharacterized protein</fullName>
    </submittedName>
</protein>
<accession>A0A6C0JMN1</accession>
<name>A0A6C0JMN1_9ZZZZ</name>
<proteinExistence type="predicted"/>
<dbReference type="EMBL" id="MN740671">
    <property type="protein sequence ID" value="QHU07035.1"/>
    <property type="molecule type" value="Genomic_DNA"/>
</dbReference>
<sequence>MYEFGLEEKALMGTKVKYITIEYGTVRGIYPHVQGNPIR</sequence>
<reference evidence="1" key="1">
    <citation type="journal article" date="2020" name="Nature">
        <title>Giant virus diversity and host interactions through global metagenomics.</title>
        <authorList>
            <person name="Schulz F."/>
            <person name="Roux S."/>
            <person name="Paez-Espino D."/>
            <person name="Jungbluth S."/>
            <person name="Walsh D.A."/>
            <person name="Denef V.J."/>
            <person name="McMahon K.D."/>
            <person name="Konstantinidis K.T."/>
            <person name="Eloe-Fadrosh E.A."/>
            <person name="Kyrpides N.C."/>
            <person name="Woyke T."/>
        </authorList>
    </citation>
    <scope>NUCLEOTIDE SEQUENCE</scope>
    <source>
        <strain evidence="1">GVMAG-S-1038524-41</strain>
    </source>
</reference>
<dbReference type="AlphaFoldDB" id="A0A6C0JMN1"/>
<organism evidence="1">
    <name type="scientific">viral metagenome</name>
    <dbReference type="NCBI Taxonomy" id="1070528"/>
    <lineage>
        <taxon>unclassified sequences</taxon>
        <taxon>metagenomes</taxon>
        <taxon>organismal metagenomes</taxon>
    </lineage>
</organism>